<proteinExistence type="predicted"/>
<evidence type="ECO:0000313" key="1">
    <source>
        <dbReference type="EMBL" id="GFU43042.1"/>
    </source>
</evidence>
<gene>
    <name evidence="1" type="ORF">NPIL_456741</name>
</gene>
<dbReference type="Proteomes" id="UP000887013">
    <property type="component" value="Unassembled WGS sequence"/>
</dbReference>
<reference evidence="1" key="1">
    <citation type="submission" date="2020-08" db="EMBL/GenBank/DDBJ databases">
        <title>Multicomponent nature underlies the extraordinary mechanical properties of spider dragline silk.</title>
        <authorList>
            <person name="Kono N."/>
            <person name="Nakamura H."/>
            <person name="Mori M."/>
            <person name="Yoshida Y."/>
            <person name="Ohtoshi R."/>
            <person name="Malay A.D."/>
            <person name="Moran D.A.P."/>
            <person name="Tomita M."/>
            <person name="Numata K."/>
            <person name="Arakawa K."/>
        </authorList>
    </citation>
    <scope>NUCLEOTIDE SEQUENCE</scope>
</reference>
<sequence length="112" mass="12212">MPTKGFALATAVTVPAAFCAPRFAALLRLRVFKSVLRAERWRCMFSARLLLAIPKYVPAVAGGNAGTICQRRYEGFTESIGLTNGGCYGLWQQKYAWAIFCLCIASGAWSAL</sequence>
<evidence type="ECO:0000313" key="2">
    <source>
        <dbReference type="Proteomes" id="UP000887013"/>
    </source>
</evidence>
<name>A0A8X6QY14_NEPPI</name>
<dbReference type="EMBL" id="BMAW01085454">
    <property type="protein sequence ID" value="GFU43042.1"/>
    <property type="molecule type" value="Genomic_DNA"/>
</dbReference>
<accession>A0A8X6QY14</accession>
<comment type="caution">
    <text evidence="1">The sequence shown here is derived from an EMBL/GenBank/DDBJ whole genome shotgun (WGS) entry which is preliminary data.</text>
</comment>
<keyword evidence="2" id="KW-1185">Reference proteome</keyword>
<organism evidence="1 2">
    <name type="scientific">Nephila pilipes</name>
    <name type="common">Giant wood spider</name>
    <name type="synonym">Nephila maculata</name>
    <dbReference type="NCBI Taxonomy" id="299642"/>
    <lineage>
        <taxon>Eukaryota</taxon>
        <taxon>Metazoa</taxon>
        <taxon>Ecdysozoa</taxon>
        <taxon>Arthropoda</taxon>
        <taxon>Chelicerata</taxon>
        <taxon>Arachnida</taxon>
        <taxon>Araneae</taxon>
        <taxon>Araneomorphae</taxon>
        <taxon>Entelegynae</taxon>
        <taxon>Araneoidea</taxon>
        <taxon>Nephilidae</taxon>
        <taxon>Nephila</taxon>
    </lineage>
</organism>
<dbReference type="AlphaFoldDB" id="A0A8X6QY14"/>
<protein>
    <submittedName>
        <fullName evidence="1">Uncharacterized protein</fullName>
    </submittedName>
</protein>